<dbReference type="RefSeq" id="WP_219875233.1">
    <property type="nucleotide sequence ID" value="NZ_JAHZIJ010000045.1"/>
</dbReference>
<keyword evidence="2" id="KW-1185">Reference proteome</keyword>
<protein>
    <submittedName>
        <fullName evidence="1">Uncharacterized protein</fullName>
    </submittedName>
</protein>
<proteinExistence type="predicted"/>
<comment type="caution">
    <text evidence="1">The sequence shown here is derived from an EMBL/GenBank/DDBJ whole genome shotgun (WGS) entry which is preliminary data.</text>
</comment>
<dbReference type="Proteomes" id="UP000812277">
    <property type="component" value="Unassembled WGS sequence"/>
</dbReference>
<dbReference type="EMBL" id="JAHZIJ010000045">
    <property type="protein sequence ID" value="MBW7477852.1"/>
    <property type="molecule type" value="Genomic_DNA"/>
</dbReference>
<sequence length="143" mass="15850">MINVYVDDKTNNLLAIPTGRIEGLGIVDIELMEVIEFPFDEVTLLRQIEKTLSLCFSKVPPLPSKESAIANLLGKKNYSAATKGKKLVVLTWEQEHGYKIYPTAKDRRGGYTHLFDSVIVIGDLLAAELLFSGINNAIQLSTK</sequence>
<evidence type="ECO:0000313" key="1">
    <source>
        <dbReference type="EMBL" id="MBW7477852.1"/>
    </source>
</evidence>
<gene>
    <name evidence="1" type="ORF">K0T92_24385</name>
</gene>
<reference evidence="1 2" key="1">
    <citation type="submission" date="2021-07" db="EMBL/GenBank/DDBJ databases">
        <title>Paenibacillus radiodurans sp. nov., isolated from the southeastern edge of Tengger Desert.</title>
        <authorList>
            <person name="Zhang G."/>
        </authorList>
    </citation>
    <scope>NUCLEOTIDE SEQUENCE [LARGE SCALE GENOMIC DNA]</scope>
    <source>
        <strain evidence="1 2">DT7-4</strain>
    </source>
</reference>
<organism evidence="1 2">
    <name type="scientific">Paenibacillus oenotherae</name>
    <dbReference type="NCBI Taxonomy" id="1435645"/>
    <lineage>
        <taxon>Bacteria</taxon>
        <taxon>Bacillati</taxon>
        <taxon>Bacillota</taxon>
        <taxon>Bacilli</taxon>
        <taxon>Bacillales</taxon>
        <taxon>Paenibacillaceae</taxon>
        <taxon>Paenibacillus</taxon>
    </lineage>
</organism>
<accession>A0ABS7DEE4</accession>
<name>A0ABS7DEE4_9BACL</name>
<evidence type="ECO:0000313" key="2">
    <source>
        <dbReference type="Proteomes" id="UP000812277"/>
    </source>
</evidence>